<dbReference type="RefSeq" id="WP_092495994.1">
    <property type="nucleotide sequence ID" value="NZ_FOFG01000004.1"/>
</dbReference>
<dbReference type="AlphaFoldDB" id="A0A1H9FH28"/>
<dbReference type="Proteomes" id="UP000199647">
    <property type="component" value="Unassembled WGS sequence"/>
</dbReference>
<dbReference type="SUPFAM" id="SSF47336">
    <property type="entry name" value="ACP-like"/>
    <property type="match status" value="1"/>
</dbReference>
<dbReference type="EMBL" id="FOFG01000004">
    <property type="protein sequence ID" value="SEQ37224.1"/>
    <property type="molecule type" value="Genomic_DNA"/>
</dbReference>
<dbReference type="STRING" id="1855383.SAMN05216548_104116"/>
<feature type="domain" description="Carrier" evidence="1">
    <location>
        <begin position="1"/>
        <end position="79"/>
    </location>
</feature>
<evidence type="ECO:0000313" key="3">
    <source>
        <dbReference type="Proteomes" id="UP000199647"/>
    </source>
</evidence>
<proteinExistence type="predicted"/>
<reference evidence="2 3" key="1">
    <citation type="submission" date="2016-10" db="EMBL/GenBank/DDBJ databases">
        <authorList>
            <person name="de Groot N.N."/>
        </authorList>
    </citation>
    <scope>NUCLEOTIDE SEQUENCE [LARGE SCALE GENOMIC DNA]</scope>
    <source>
        <strain evidence="2 3">A52C2</strain>
    </source>
</reference>
<dbReference type="Gene3D" id="1.10.1200.10">
    <property type="entry name" value="ACP-like"/>
    <property type="match status" value="1"/>
</dbReference>
<name>A0A1H9FH28_9HYPH</name>
<dbReference type="InterPro" id="IPR009081">
    <property type="entry name" value="PP-bd_ACP"/>
</dbReference>
<dbReference type="PROSITE" id="PS50075">
    <property type="entry name" value="CARRIER"/>
    <property type="match status" value="1"/>
</dbReference>
<gene>
    <name evidence="2" type="ORF">SAMN05216548_104116</name>
</gene>
<sequence length="82" mass="8907">MNRDQIRSKIAELLGDITDNDDLALTDETTADDVDGWDSVNHVKLIVALESALKIRFDSDEITAPDNVGALVDLIAEKLPSA</sequence>
<dbReference type="Pfam" id="PF00550">
    <property type="entry name" value="PP-binding"/>
    <property type="match status" value="1"/>
</dbReference>
<evidence type="ECO:0000313" key="2">
    <source>
        <dbReference type="EMBL" id="SEQ37224.1"/>
    </source>
</evidence>
<dbReference type="InterPro" id="IPR036736">
    <property type="entry name" value="ACP-like_sf"/>
</dbReference>
<evidence type="ECO:0000259" key="1">
    <source>
        <dbReference type="PROSITE" id="PS50075"/>
    </source>
</evidence>
<accession>A0A1H9FH28</accession>
<dbReference type="OrthoDB" id="9811033at2"/>
<keyword evidence="3" id="KW-1185">Reference proteome</keyword>
<organism evidence="2 3">
    <name type="scientific">Faunimonas pinastri</name>
    <dbReference type="NCBI Taxonomy" id="1855383"/>
    <lineage>
        <taxon>Bacteria</taxon>
        <taxon>Pseudomonadati</taxon>
        <taxon>Pseudomonadota</taxon>
        <taxon>Alphaproteobacteria</taxon>
        <taxon>Hyphomicrobiales</taxon>
        <taxon>Afifellaceae</taxon>
        <taxon>Faunimonas</taxon>
    </lineage>
</organism>
<protein>
    <submittedName>
        <fullName evidence="2">Acyl carrier protein</fullName>
    </submittedName>
</protein>